<protein>
    <submittedName>
        <fullName evidence="1">Uncharacterized protein</fullName>
    </submittedName>
</protein>
<keyword evidence="2" id="KW-1185">Reference proteome</keyword>
<proteinExistence type="predicted"/>
<dbReference type="Proteomes" id="UP000004095">
    <property type="component" value="Unassembled WGS sequence"/>
</dbReference>
<reference evidence="1 2" key="1">
    <citation type="submission" date="2007-01" db="EMBL/GenBank/DDBJ databases">
        <authorList>
            <person name="Haygood M."/>
            <person name="Podell S."/>
            <person name="Anderson C."/>
            <person name="Hopkinson B."/>
            <person name="Roe K."/>
            <person name="Barbeau K."/>
            <person name="Gaasterland T."/>
            <person name="Ferriera S."/>
            <person name="Johnson J."/>
            <person name="Kravitz S."/>
            <person name="Beeson K."/>
            <person name="Sutton G."/>
            <person name="Rogers Y.-H."/>
            <person name="Friedman R."/>
            <person name="Frazier M."/>
            <person name="Venter J.C."/>
        </authorList>
    </citation>
    <scope>NUCLEOTIDE SEQUENCE [LARGE SCALE GENOMIC DNA]</scope>
    <source>
        <strain evidence="1 2">ATCC 23134</strain>
    </source>
</reference>
<sequence>MKNQLSIYTLFTFILLTGLSLHTYAQNKLPKGEWIYQRSMGTMSIKMTAVFTKDQVVYAVATNGQEMKERSKTFKVLKSVVKNGKGKMLLQELDKEKYSIGFFNQKSKDELIMMPADPGMNDRSKAENMFKNAEKAIAEEMEHRVPGTPKQMKFDPYEFGWLWRSKKMVDELSALPTMPELDKKGLIEMMDDMIVAMKKTKGAKAEMVNAMAMMQNMETMLINKGYNPYTSMGALMKSQMKFASDPEVQKKAQELQKIQMSKKK</sequence>
<name>A1ZYI1_MICM2</name>
<organism evidence="1 2">
    <name type="scientific">Microscilla marina ATCC 23134</name>
    <dbReference type="NCBI Taxonomy" id="313606"/>
    <lineage>
        <taxon>Bacteria</taxon>
        <taxon>Pseudomonadati</taxon>
        <taxon>Bacteroidota</taxon>
        <taxon>Cytophagia</taxon>
        <taxon>Cytophagales</taxon>
        <taxon>Microscillaceae</taxon>
        <taxon>Microscilla</taxon>
    </lineage>
</organism>
<dbReference type="AlphaFoldDB" id="A1ZYI1"/>
<evidence type="ECO:0000313" key="1">
    <source>
        <dbReference type="EMBL" id="EAY24565.1"/>
    </source>
</evidence>
<comment type="caution">
    <text evidence="1">The sequence shown here is derived from an EMBL/GenBank/DDBJ whole genome shotgun (WGS) entry which is preliminary data.</text>
</comment>
<gene>
    <name evidence="1" type="ORF">M23134_06968</name>
</gene>
<evidence type="ECO:0000313" key="2">
    <source>
        <dbReference type="Proteomes" id="UP000004095"/>
    </source>
</evidence>
<accession>A1ZYI1</accession>
<dbReference type="EMBL" id="AAWS01000066">
    <property type="protein sequence ID" value="EAY24565.1"/>
    <property type="molecule type" value="Genomic_DNA"/>
</dbReference>
<dbReference type="RefSeq" id="WP_002704588.1">
    <property type="nucleotide sequence ID" value="NZ_AAWS01000066.1"/>
</dbReference>